<dbReference type="GO" id="GO:0005524">
    <property type="term" value="F:ATP binding"/>
    <property type="evidence" value="ECO:0007669"/>
    <property type="project" value="UniProtKB-UniRule"/>
</dbReference>
<dbReference type="InterPro" id="IPR027417">
    <property type="entry name" value="P-loop_NTPase"/>
</dbReference>
<dbReference type="InterPro" id="IPR000212">
    <property type="entry name" value="DNA_helicase_UvrD/REP"/>
</dbReference>
<evidence type="ECO:0000256" key="7">
    <source>
        <dbReference type="ARBA" id="ARBA00034808"/>
    </source>
</evidence>
<keyword evidence="1 9" id="KW-0547">Nucleotide-binding</keyword>
<evidence type="ECO:0000256" key="5">
    <source>
        <dbReference type="ARBA" id="ARBA00023235"/>
    </source>
</evidence>
<dbReference type="RefSeq" id="WP_087815385.1">
    <property type="nucleotide sequence ID" value="NZ_NHOI01000004.1"/>
</dbReference>
<dbReference type="GO" id="GO:0005829">
    <property type="term" value="C:cytosol"/>
    <property type="evidence" value="ECO:0007669"/>
    <property type="project" value="TreeGrafter"/>
</dbReference>
<dbReference type="EMBL" id="NHOI01000004">
    <property type="protein sequence ID" value="OVZ89163.1"/>
    <property type="molecule type" value="Genomic_DNA"/>
</dbReference>
<dbReference type="PANTHER" id="PTHR11070:SF67">
    <property type="entry name" value="DNA 3'-5' HELICASE"/>
    <property type="match status" value="1"/>
</dbReference>
<accession>A0A209A9H9</accession>
<dbReference type="Proteomes" id="UP000196440">
    <property type="component" value="Unassembled WGS sequence"/>
</dbReference>
<evidence type="ECO:0000256" key="4">
    <source>
        <dbReference type="ARBA" id="ARBA00022840"/>
    </source>
</evidence>
<evidence type="ECO:0000256" key="6">
    <source>
        <dbReference type="ARBA" id="ARBA00034617"/>
    </source>
</evidence>
<dbReference type="PROSITE" id="PS51198">
    <property type="entry name" value="UVRD_HELICASE_ATP_BIND"/>
    <property type="match status" value="1"/>
</dbReference>
<dbReference type="Pfam" id="PF00580">
    <property type="entry name" value="UvrD-helicase"/>
    <property type="match status" value="1"/>
</dbReference>
<evidence type="ECO:0000256" key="8">
    <source>
        <dbReference type="ARBA" id="ARBA00048988"/>
    </source>
</evidence>
<organism evidence="11 12">
    <name type="scientific">Yersinia intermedia</name>
    <dbReference type="NCBI Taxonomy" id="631"/>
    <lineage>
        <taxon>Bacteria</taxon>
        <taxon>Pseudomonadati</taxon>
        <taxon>Pseudomonadota</taxon>
        <taxon>Gammaproteobacteria</taxon>
        <taxon>Enterobacterales</taxon>
        <taxon>Yersiniaceae</taxon>
        <taxon>Yersinia</taxon>
    </lineage>
</organism>
<evidence type="ECO:0000256" key="1">
    <source>
        <dbReference type="ARBA" id="ARBA00022741"/>
    </source>
</evidence>
<dbReference type="InterPro" id="IPR014017">
    <property type="entry name" value="DNA_helicase_UvrD-like_C"/>
</dbReference>
<gene>
    <name evidence="11" type="ORF">CBW57_03745</name>
</gene>
<evidence type="ECO:0000259" key="10">
    <source>
        <dbReference type="PROSITE" id="PS51198"/>
    </source>
</evidence>
<comment type="catalytic activity">
    <reaction evidence="6">
        <text>Couples ATP hydrolysis with the unwinding of duplex DNA by translocating in the 3'-5' direction.</text>
        <dbReference type="EC" id="5.6.2.4"/>
    </reaction>
</comment>
<evidence type="ECO:0000313" key="11">
    <source>
        <dbReference type="EMBL" id="OVZ89163.1"/>
    </source>
</evidence>
<comment type="caution">
    <text evidence="11">The sequence shown here is derived from an EMBL/GenBank/DDBJ whole genome shotgun (WGS) entry which is preliminary data.</text>
</comment>
<keyword evidence="3 9" id="KW-0347">Helicase</keyword>
<protein>
    <recommendedName>
        <fullName evidence="7">DNA 3'-5' helicase</fullName>
        <ecNumber evidence="7">5.6.2.4</ecNumber>
    </recommendedName>
</protein>
<dbReference type="Gene3D" id="1.10.486.10">
    <property type="entry name" value="PCRA, domain 4"/>
    <property type="match status" value="1"/>
</dbReference>
<dbReference type="InterPro" id="IPR014016">
    <property type="entry name" value="UvrD-like_ATP-bd"/>
</dbReference>
<keyword evidence="4 9" id="KW-0067">ATP-binding</keyword>
<reference evidence="11 12" key="1">
    <citation type="submission" date="2017-05" db="EMBL/GenBank/DDBJ databases">
        <title>Whole genome sequencing of Yersinia kristensenii.</title>
        <authorList>
            <person name="Campioni F."/>
        </authorList>
    </citation>
    <scope>NUCLEOTIDE SEQUENCE [LARGE SCALE GENOMIC DNA]</scope>
    <source>
        <strain evidence="11 12">CFSAN060536</strain>
    </source>
</reference>
<feature type="domain" description="UvrD-like helicase ATP-binding" evidence="10">
    <location>
        <begin position="15"/>
        <end position="296"/>
    </location>
</feature>
<dbReference type="GO" id="GO:0003677">
    <property type="term" value="F:DNA binding"/>
    <property type="evidence" value="ECO:0007669"/>
    <property type="project" value="InterPro"/>
</dbReference>
<dbReference type="SUPFAM" id="SSF52540">
    <property type="entry name" value="P-loop containing nucleoside triphosphate hydrolases"/>
    <property type="match status" value="1"/>
</dbReference>
<keyword evidence="2 9" id="KW-0378">Hydrolase</keyword>
<sequence>MPIIKDDNWVLKDIQEVEDEAMRVIRNSTNHNLVLAGPGAGKTELLAQKACFLIETGKCRNKKIIALSFKKDAAKNLQDRVNSRLDSKYRHKFESTTFDAFCKSIVDRFKSTLPKEYRPSDDYEIFFPNNKDFVEEVKKEAVNFQGLTSAELNKLKPYNFEENYIVTPYKRETEHTVDGRIRRFVWLHLLKGKSRVSFKMLNFLANYIIGKNKFLSNAINSTYDFAFIDEFQDTTYRQYEIFKSIFLDKKIKITAVGDTKQRIMGWAGALHNAFDIFKQDFGIENCNELVSNRRSLKNLINYQRMMEAFMNHADIKPDMKLIDNEGIAKLIQFDDSSFEGAYIALCIQQWISEGVNERDICILLRNPAKQYSENIIAALQLLKIKARIENEYQELLNEAVVQLTLQLLRFVCNRRSIECWDSTMELLCNIRGVSKKGDITRLERELSRFIKSNGVIKDKVIDYLYTLLSIFGVDEIKSYFPQYMNGNALEYSIEALASHLEALGIKNSISEAIDMLIGDDIIPLMTIHKSKGLEFKKVIIVGLEPGAYFGDDEEQIENQKTVFVGFSRAIEEVLMTRCNRRNNNYGRSFPQDISEIPLITNMLTYSGIEAENYQA</sequence>
<dbReference type="AlphaFoldDB" id="A0A209A9H9"/>
<dbReference type="Pfam" id="PF13361">
    <property type="entry name" value="UvrD_C"/>
    <property type="match status" value="1"/>
</dbReference>
<dbReference type="GO" id="GO:0043138">
    <property type="term" value="F:3'-5' DNA helicase activity"/>
    <property type="evidence" value="ECO:0007669"/>
    <property type="project" value="UniProtKB-EC"/>
</dbReference>
<keyword evidence="5" id="KW-0413">Isomerase</keyword>
<feature type="binding site" evidence="9">
    <location>
        <begin position="36"/>
        <end position="43"/>
    </location>
    <ligand>
        <name>ATP</name>
        <dbReference type="ChEBI" id="CHEBI:30616"/>
    </ligand>
</feature>
<dbReference type="GO" id="GO:0016887">
    <property type="term" value="F:ATP hydrolysis activity"/>
    <property type="evidence" value="ECO:0007669"/>
    <property type="project" value="RHEA"/>
</dbReference>
<evidence type="ECO:0000313" key="12">
    <source>
        <dbReference type="Proteomes" id="UP000196440"/>
    </source>
</evidence>
<proteinExistence type="predicted"/>
<evidence type="ECO:0000256" key="3">
    <source>
        <dbReference type="ARBA" id="ARBA00022806"/>
    </source>
</evidence>
<evidence type="ECO:0000256" key="2">
    <source>
        <dbReference type="ARBA" id="ARBA00022801"/>
    </source>
</evidence>
<dbReference type="EC" id="5.6.2.4" evidence="7"/>
<evidence type="ECO:0000256" key="9">
    <source>
        <dbReference type="PROSITE-ProRule" id="PRU00560"/>
    </source>
</evidence>
<comment type="catalytic activity">
    <reaction evidence="8">
        <text>ATP + H2O = ADP + phosphate + H(+)</text>
        <dbReference type="Rhea" id="RHEA:13065"/>
        <dbReference type="ChEBI" id="CHEBI:15377"/>
        <dbReference type="ChEBI" id="CHEBI:15378"/>
        <dbReference type="ChEBI" id="CHEBI:30616"/>
        <dbReference type="ChEBI" id="CHEBI:43474"/>
        <dbReference type="ChEBI" id="CHEBI:456216"/>
        <dbReference type="EC" id="5.6.2.4"/>
    </reaction>
</comment>
<dbReference type="PANTHER" id="PTHR11070">
    <property type="entry name" value="UVRD / RECB / PCRA DNA HELICASE FAMILY MEMBER"/>
    <property type="match status" value="1"/>
</dbReference>
<dbReference type="GO" id="GO:0000725">
    <property type="term" value="P:recombinational repair"/>
    <property type="evidence" value="ECO:0007669"/>
    <property type="project" value="TreeGrafter"/>
</dbReference>
<dbReference type="Gene3D" id="3.40.50.300">
    <property type="entry name" value="P-loop containing nucleotide triphosphate hydrolases"/>
    <property type="match status" value="3"/>
</dbReference>
<name>A0A209A9H9_YERIN</name>